<feature type="transmembrane region" description="Helical" evidence="6">
    <location>
        <begin position="427"/>
        <end position="446"/>
    </location>
</feature>
<feature type="domain" description="Polycystin cation channel PKD1/PKD2" evidence="7">
    <location>
        <begin position="488"/>
        <end position="611"/>
    </location>
</feature>
<reference evidence="8 9" key="1">
    <citation type="submission" date="2024-02" db="EMBL/GenBank/DDBJ databases">
        <authorList>
            <person name="Chen Y."/>
            <person name="Shah S."/>
            <person name="Dougan E. K."/>
            <person name="Thang M."/>
            <person name="Chan C."/>
        </authorList>
    </citation>
    <scope>NUCLEOTIDE SEQUENCE [LARGE SCALE GENOMIC DNA]</scope>
</reference>
<keyword evidence="2 6" id="KW-0812">Transmembrane</keyword>
<evidence type="ECO:0000313" key="8">
    <source>
        <dbReference type="EMBL" id="CAK9005711.1"/>
    </source>
</evidence>
<evidence type="ECO:0000256" key="4">
    <source>
        <dbReference type="ARBA" id="ARBA00023136"/>
    </source>
</evidence>
<evidence type="ECO:0000313" key="9">
    <source>
        <dbReference type="Proteomes" id="UP001642484"/>
    </source>
</evidence>
<evidence type="ECO:0000256" key="5">
    <source>
        <dbReference type="SAM" id="MobiDB-lite"/>
    </source>
</evidence>
<feature type="transmembrane region" description="Helical" evidence="6">
    <location>
        <begin position="521"/>
        <end position="539"/>
    </location>
</feature>
<keyword evidence="4 6" id="KW-0472">Membrane</keyword>
<dbReference type="InterPro" id="IPR051223">
    <property type="entry name" value="Polycystin"/>
</dbReference>
<evidence type="ECO:0000259" key="7">
    <source>
        <dbReference type="Pfam" id="PF08016"/>
    </source>
</evidence>
<proteinExistence type="predicted"/>
<sequence length="686" mass="76736">MLNFRFALCSPGATPQTWLKCFCRGLCSYKKSWHIVALSLTAGIYGRALTVVDGSRRFTTAAWQQILDNLYPDGSSDAMRLSEREVVPTWQVTMQADDVTKTLNAFQTFCWFKHGMDDHLPFFWSCDMKEVGVVLSADEPLDHMNCSADFVDRHLRAGDDPRCVPWGDDSIPLLRLEVDPIFDEYEIHSSSPMLAPLQEQLADLELRLAAIESSLNLSVRRKSGQSDDCVPIARGCPEKQVQSGLPEDFPCSCFQGNEVRSTCRNHHWGLLHLCRPLAFHVSFLIFHKVPGSASFGTSFNESESHQVEWFFIRMTFERVDSTNQWSGLYVCRLELREERVLDSPLTGDFIKDGLLAFGVFSVMLWFITQSLGTFIFFLPRNCCALLALKRDEENQHRLVPLHVFKEHLSHFLVGRASRLKCVNHFEAVMEIIVSVFMLAGVLRSIFNGADPCSINDCRDHSGLQQTIEKSYVLFLDDDPCHGTAWLLLYVTIVFAFLSLFDQLRWLPSVILLCAKRIMMFLLAYGLLLCGFGIVMYIAFGPRYAQFATPARSCSELLFLTCGMPMAVFDDLHPFQDPHSTEVAFMLALYCLFMSIIGLNFFTTIILDAYAQARDIHSADAQLQLMGDDVCRSLMLLLGLEPESSPASGAASAASAGSGGAASSSTTSASSDEAELHETLMPRCDGA</sequence>
<accession>A0ABP0IUE3</accession>
<evidence type="ECO:0000256" key="1">
    <source>
        <dbReference type="ARBA" id="ARBA00004141"/>
    </source>
</evidence>
<comment type="subcellular location">
    <subcellularLocation>
        <location evidence="1">Membrane</location>
        <topology evidence="1">Multi-pass membrane protein</topology>
    </subcellularLocation>
</comment>
<protein>
    <recommendedName>
        <fullName evidence="7">Polycystin cation channel PKD1/PKD2 domain-containing protein</fullName>
    </recommendedName>
</protein>
<evidence type="ECO:0000256" key="3">
    <source>
        <dbReference type="ARBA" id="ARBA00022989"/>
    </source>
</evidence>
<feature type="transmembrane region" description="Helical" evidence="6">
    <location>
        <begin position="354"/>
        <end position="378"/>
    </location>
</feature>
<feature type="region of interest" description="Disordered" evidence="5">
    <location>
        <begin position="644"/>
        <end position="686"/>
    </location>
</feature>
<keyword evidence="9" id="KW-1185">Reference proteome</keyword>
<dbReference type="InterPro" id="IPR013122">
    <property type="entry name" value="PKD1_2_channel"/>
</dbReference>
<gene>
    <name evidence="8" type="ORF">CCMP2556_LOCUS8169</name>
</gene>
<keyword evidence="3 6" id="KW-1133">Transmembrane helix</keyword>
<feature type="compositionally biased region" description="Low complexity" evidence="5">
    <location>
        <begin position="644"/>
        <end position="670"/>
    </location>
</feature>
<feature type="compositionally biased region" description="Basic and acidic residues" evidence="5">
    <location>
        <begin position="673"/>
        <end position="686"/>
    </location>
</feature>
<organism evidence="8 9">
    <name type="scientific">Durusdinium trenchii</name>
    <dbReference type="NCBI Taxonomy" id="1381693"/>
    <lineage>
        <taxon>Eukaryota</taxon>
        <taxon>Sar</taxon>
        <taxon>Alveolata</taxon>
        <taxon>Dinophyceae</taxon>
        <taxon>Suessiales</taxon>
        <taxon>Symbiodiniaceae</taxon>
        <taxon>Durusdinium</taxon>
    </lineage>
</organism>
<evidence type="ECO:0000256" key="2">
    <source>
        <dbReference type="ARBA" id="ARBA00022692"/>
    </source>
</evidence>
<dbReference type="PANTHER" id="PTHR10877:SF194">
    <property type="entry name" value="LOCATION OF VULVA DEFECTIVE 1"/>
    <property type="match status" value="1"/>
</dbReference>
<dbReference type="Proteomes" id="UP001642484">
    <property type="component" value="Unassembled WGS sequence"/>
</dbReference>
<name>A0ABP0IUE3_9DINO</name>
<dbReference type="PANTHER" id="PTHR10877">
    <property type="entry name" value="POLYCYSTIN FAMILY MEMBER"/>
    <property type="match status" value="1"/>
</dbReference>
<feature type="transmembrane region" description="Helical" evidence="6">
    <location>
        <begin position="582"/>
        <end position="606"/>
    </location>
</feature>
<comment type="caution">
    <text evidence="8">The sequence shown here is derived from an EMBL/GenBank/DDBJ whole genome shotgun (WGS) entry which is preliminary data.</text>
</comment>
<evidence type="ECO:0000256" key="6">
    <source>
        <dbReference type="SAM" id="Phobius"/>
    </source>
</evidence>
<feature type="transmembrane region" description="Helical" evidence="6">
    <location>
        <begin position="482"/>
        <end position="500"/>
    </location>
</feature>
<dbReference type="Pfam" id="PF08016">
    <property type="entry name" value="PKD_channel"/>
    <property type="match status" value="1"/>
</dbReference>
<dbReference type="EMBL" id="CAXAMN010003675">
    <property type="protein sequence ID" value="CAK9005711.1"/>
    <property type="molecule type" value="Genomic_DNA"/>
</dbReference>